<name>A0A067TND7_GALM3</name>
<dbReference type="InterPro" id="IPR036291">
    <property type="entry name" value="NAD(P)-bd_dom_sf"/>
</dbReference>
<evidence type="ECO:0008006" key="3">
    <source>
        <dbReference type="Google" id="ProtNLM"/>
    </source>
</evidence>
<keyword evidence="2" id="KW-1185">Reference proteome</keyword>
<dbReference type="AlphaFoldDB" id="A0A067TND7"/>
<evidence type="ECO:0000313" key="2">
    <source>
        <dbReference type="Proteomes" id="UP000027222"/>
    </source>
</evidence>
<dbReference type="SUPFAM" id="SSF51735">
    <property type="entry name" value="NAD(P)-binding Rossmann-fold domains"/>
    <property type="match status" value="1"/>
</dbReference>
<organism evidence="1 2">
    <name type="scientific">Galerina marginata (strain CBS 339.88)</name>
    <dbReference type="NCBI Taxonomy" id="685588"/>
    <lineage>
        <taxon>Eukaryota</taxon>
        <taxon>Fungi</taxon>
        <taxon>Dikarya</taxon>
        <taxon>Basidiomycota</taxon>
        <taxon>Agaricomycotina</taxon>
        <taxon>Agaricomycetes</taxon>
        <taxon>Agaricomycetidae</taxon>
        <taxon>Agaricales</taxon>
        <taxon>Agaricineae</taxon>
        <taxon>Strophariaceae</taxon>
        <taxon>Galerina</taxon>
    </lineage>
</organism>
<dbReference type="EMBL" id="KL142372">
    <property type="protein sequence ID" value="KDR80438.1"/>
    <property type="molecule type" value="Genomic_DNA"/>
</dbReference>
<proteinExistence type="predicted"/>
<dbReference type="Gene3D" id="3.40.50.720">
    <property type="entry name" value="NAD(P)-binding Rossmann-like Domain"/>
    <property type="match status" value="1"/>
</dbReference>
<sequence length="278" mass="30108">MAQNILVIGGSRHIGHDAALRFLDAGATATFLLRSPATFDNDEAIQKHVKSGKARLIKGDALVIEDVRSLWAEAGKDAPVDLVLFTVGFTGNPKFQLTQGFVITPGNLVTQCLLNVLCTMPPPTSDAPSPKIITLSTSGVSRSSRAKVPFLLKAFYGYLIQHPLRDKLGMERVIYHCAGWEWNAGDGEPGEAIMGAGWKDREGLPERGTLKDAMVLRPAALTDGECVADSGKKKTPYRAGEGEVSGWSVSRKDVAHFIFDAVANHWDEYGNKQVSIAY</sequence>
<dbReference type="HOGENOM" id="CLU_066707_1_0_1"/>
<gene>
    <name evidence="1" type="ORF">GALMADRAFT_92851</name>
</gene>
<dbReference type="PANTHER" id="PTHR15020">
    <property type="entry name" value="FLAVIN REDUCTASE-RELATED"/>
    <property type="match status" value="1"/>
</dbReference>
<dbReference type="OrthoDB" id="63935at2759"/>
<evidence type="ECO:0000313" key="1">
    <source>
        <dbReference type="EMBL" id="KDR80438.1"/>
    </source>
</evidence>
<dbReference type="PANTHER" id="PTHR15020:SF50">
    <property type="entry name" value="UPF0659 PROTEIN YMR090W"/>
    <property type="match status" value="1"/>
</dbReference>
<reference evidence="2" key="1">
    <citation type="journal article" date="2014" name="Proc. Natl. Acad. Sci. U.S.A.">
        <title>Extensive sampling of basidiomycete genomes demonstrates inadequacy of the white-rot/brown-rot paradigm for wood decay fungi.</title>
        <authorList>
            <person name="Riley R."/>
            <person name="Salamov A.A."/>
            <person name="Brown D.W."/>
            <person name="Nagy L.G."/>
            <person name="Floudas D."/>
            <person name="Held B.W."/>
            <person name="Levasseur A."/>
            <person name="Lombard V."/>
            <person name="Morin E."/>
            <person name="Otillar R."/>
            <person name="Lindquist E.A."/>
            <person name="Sun H."/>
            <person name="LaButti K.M."/>
            <person name="Schmutz J."/>
            <person name="Jabbour D."/>
            <person name="Luo H."/>
            <person name="Baker S.E."/>
            <person name="Pisabarro A.G."/>
            <person name="Walton J.D."/>
            <person name="Blanchette R.A."/>
            <person name="Henrissat B."/>
            <person name="Martin F."/>
            <person name="Cullen D."/>
            <person name="Hibbett D.S."/>
            <person name="Grigoriev I.V."/>
        </authorList>
    </citation>
    <scope>NUCLEOTIDE SEQUENCE [LARGE SCALE GENOMIC DNA]</scope>
    <source>
        <strain evidence="2">CBS 339.88</strain>
    </source>
</reference>
<protein>
    <recommendedName>
        <fullName evidence="3">NAD(P)-binding domain-containing protein</fullName>
    </recommendedName>
</protein>
<dbReference type="Proteomes" id="UP000027222">
    <property type="component" value="Unassembled WGS sequence"/>
</dbReference>
<dbReference type="STRING" id="685588.A0A067TND7"/>
<accession>A0A067TND7</accession>